<protein>
    <submittedName>
        <fullName evidence="10">Outer membrane receptor protein involved in Fe transport</fullName>
    </submittedName>
</protein>
<evidence type="ECO:0000256" key="3">
    <source>
        <dbReference type="ARBA" id="ARBA00022452"/>
    </source>
</evidence>
<evidence type="ECO:0000256" key="2">
    <source>
        <dbReference type="ARBA" id="ARBA00022448"/>
    </source>
</evidence>
<keyword evidence="10" id="KW-0675">Receptor</keyword>
<keyword evidence="2 8" id="KW-0813">Transport</keyword>
<evidence type="ECO:0000256" key="4">
    <source>
        <dbReference type="ARBA" id="ARBA00022692"/>
    </source>
</evidence>
<keyword evidence="4 8" id="KW-0812">Transmembrane</keyword>
<comment type="subcellular location">
    <subcellularLocation>
        <location evidence="1 8">Cell outer membrane</location>
        <topology evidence="1 8">Multi-pass membrane protein</topology>
    </subcellularLocation>
</comment>
<dbReference type="Gene3D" id="2.40.170.20">
    <property type="entry name" value="TonB-dependent receptor, beta-barrel domain"/>
    <property type="match status" value="1"/>
</dbReference>
<comment type="similarity">
    <text evidence="8">Belongs to the TonB-dependent receptor family.</text>
</comment>
<evidence type="ECO:0000256" key="6">
    <source>
        <dbReference type="ARBA" id="ARBA00023136"/>
    </source>
</evidence>
<dbReference type="PROSITE" id="PS52016">
    <property type="entry name" value="TONB_DEPENDENT_REC_3"/>
    <property type="match status" value="1"/>
</dbReference>
<dbReference type="Proteomes" id="UP000548326">
    <property type="component" value="Unassembled WGS sequence"/>
</dbReference>
<name>A0A841J569_9SPHI</name>
<evidence type="ECO:0000256" key="1">
    <source>
        <dbReference type="ARBA" id="ARBA00004571"/>
    </source>
</evidence>
<reference evidence="10 11" key="1">
    <citation type="submission" date="2020-08" db="EMBL/GenBank/DDBJ databases">
        <title>Genomic Encyclopedia of Type Strains, Phase IV (KMG-V): Genome sequencing to study the core and pangenomes of soil and plant-associated prokaryotes.</title>
        <authorList>
            <person name="Whitman W."/>
        </authorList>
    </citation>
    <scope>NUCLEOTIDE SEQUENCE [LARGE SCALE GENOMIC DNA]</scope>
    <source>
        <strain evidence="10 11">MP601</strain>
    </source>
</reference>
<dbReference type="GO" id="GO:0044718">
    <property type="term" value="P:siderophore transmembrane transport"/>
    <property type="evidence" value="ECO:0007669"/>
    <property type="project" value="TreeGrafter"/>
</dbReference>
<keyword evidence="7 8" id="KW-0998">Cell outer membrane</keyword>
<dbReference type="AlphaFoldDB" id="A0A841J569"/>
<dbReference type="InterPro" id="IPR039426">
    <property type="entry name" value="TonB-dep_rcpt-like"/>
</dbReference>
<dbReference type="InterPro" id="IPR036942">
    <property type="entry name" value="Beta-barrel_TonB_sf"/>
</dbReference>
<dbReference type="SUPFAM" id="SSF56935">
    <property type="entry name" value="Porins"/>
    <property type="match status" value="1"/>
</dbReference>
<dbReference type="GO" id="GO:0009279">
    <property type="term" value="C:cell outer membrane"/>
    <property type="evidence" value="ECO:0007669"/>
    <property type="project" value="UniProtKB-SubCell"/>
</dbReference>
<evidence type="ECO:0000313" key="10">
    <source>
        <dbReference type="EMBL" id="MBB6125927.1"/>
    </source>
</evidence>
<sequence length="97" mass="10558">MPQRGLTGVNGTFLPNSADGFQNLNIRGVIGFSNEQAIATYIDGVYQFYYFSAPPLFNDIQSIEILRGPRGTLYGHNAFGGVVILVINDFSSHCAVL</sequence>
<dbReference type="PANTHER" id="PTHR30069">
    <property type="entry name" value="TONB-DEPENDENT OUTER MEMBRANE RECEPTOR"/>
    <property type="match status" value="1"/>
</dbReference>
<dbReference type="GO" id="GO:0015344">
    <property type="term" value="F:siderophore uptake transmembrane transporter activity"/>
    <property type="evidence" value="ECO:0007669"/>
    <property type="project" value="TreeGrafter"/>
</dbReference>
<evidence type="ECO:0000313" key="11">
    <source>
        <dbReference type="Proteomes" id="UP000548326"/>
    </source>
</evidence>
<dbReference type="Pfam" id="PF07715">
    <property type="entry name" value="Plug"/>
    <property type="match status" value="1"/>
</dbReference>
<comment type="caution">
    <text evidence="10">The sequence shown here is derived from an EMBL/GenBank/DDBJ whole genome shotgun (WGS) entry which is preliminary data.</text>
</comment>
<accession>A0A841J569</accession>
<feature type="domain" description="TonB-dependent receptor plug" evidence="9">
    <location>
        <begin position="6"/>
        <end position="82"/>
    </location>
</feature>
<gene>
    <name evidence="10" type="ORF">HDF22_000028</name>
</gene>
<keyword evidence="6 8" id="KW-0472">Membrane</keyword>
<evidence type="ECO:0000256" key="5">
    <source>
        <dbReference type="ARBA" id="ARBA00022729"/>
    </source>
</evidence>
<dbReference type="PANTHER" id="PTHR30069:SF29">
    <property type="entry name" value="HEMOGLOBIN AND HEMOGLOBIN-HAPTOGLOBIN-BINDING PROTEIN 1-RELATED"/>
    <property type="match status" value="1"/>
</dbReference>
<dbReference type="RefSeq" id="WP_260170761.1">
    <property type="nucleotide sequence ID" value="NZ_JACHCA010000001.1"/>
</dbReference>
<evidence type="ECO:0000256" key="8">
    <source>
        <dbReference type="PROSITE-ProRule" id="PRU01360"/>
    </source>
</evidence>
<dbReference type="InterPro" id="IPR012910">
    <property type="entry name" value="Plug_dom"/>
</dbReference>
<keyword evidence="3 8" id="KW-1134">Transmembrane beta strand</keyword>
<proteinExistence type="inferred from homology"/>
<keyword evidence="5" id="KW-0732">Signal</keyword>
<evidence type="ECO:0000259" key="9">
    <source>
        <dbReference type="Pfam" id="PF07715"/>
    </source>
</evidence>
<organism evidence="10 11">
    <name type="scientific">Mucilaginibacter lappiensis</name>
    <dbReference type="NCBI Taxonomy" id="354630"/>
    <lineage>
        <taxon>Bacteria</taxon>
        <taxon>Pseudomonadati</taxon>
        <taxon>Bacteroidota</taxon>
        <taxon>Sphingobacteriia</taxon>
        <taxon>Sphingobacteriales</taxon>
        <taxon>Sphingobacteriaceae</taxon>
        <taxon>Mucilaginibacter</taxon>
    </lineage>
</organism>
<dbReference type="EMBL" id="JACHCA010000001">
    <property type="protein sequence ID" value="MBB6125927.1"/>
    <property type="molecule type" value="Genomic_DNA"/>
</dbReference>
<evidence type="ECO:0000256" key="7">
    <source>
        <dbReference type="ARBA" id="ARBA00023237"/>
    </source>
</evidence>